<accession>A0A8J9ZWB8</accession>
<dbReference type="Proteomes" id="UP000838412">
    <property type="component" value="Chromosome 4"/>
</dbReference>
<keyword evidence="1" id="KW-0175">Coiled coil</keyword>
<dbReference type="PANTHER" id="PTHR35555">
    <property type="entry name" value="ENDONUCLEASE-REVERSE TRANSCRIPTASE"/>
    <property type="match status" value="1"/>
</dbReference>
<reference evidence="3" key="1">
    <citation type="submission" date="2022-01" db="EMBL/GenBank/DDBJ databases">
        <authorList>
            <person name="Braso-Vives M."/>
        </authorList>
    </citation>
    <scope>NUCLEOTIDE SEQUENCE</scope>
</reference>
<proteinExistence type="predicted"/>
<dbReference type="EMBL" id="OV696689">
    <property type="protein sequence ID" value="CAH1264052.1"/>
    <property type="molecule type" value="Genomic_DNA"/>
</dbReference>
<evidence type="ECO:0000256" key="1">
    <source>
        <dbReference type="SAM" id="Coils"/>
    </source>
</evidence>
<name>A0A8J9ZWB8_BRALA</name>
<dbReference type="AlphaFoldDB" id="A0A8J9ZWB8"/>
<dbReference type="OrthoDB" id="10059413at2759"/>
<dbReference type="Gene3D" id="3.30.70.1820">
    <property type="entry name" value="L1 transposable element, RRM domain"/>
    <property type="match status" value="1"/>
</dbReference>
<gene>
    <name evidence="3" type="primary">Hypp2826</name>
    <name evidence="3" type="ORF">BLAG_LOCUS18546</name>
</gene>
<evidence type="ECO:0000313" key="4">
    <source>
        <dbReference type="Proteomes" id="UP000838412"/>
    </source>
</evidence>
<evidence type="ECO:0000313" key="3">
    <source>
        <dbReference type="EMBL" id="CAH1264052.1"/>
    </source>
</evidence>
<feature type="coiled-coil region" evidence="1">
    <location>
        <begin position="70"/>
        <end position="97"/>
    </location>
</feature>
<feature type="region of interest" description="Disordered" evidence="2">
    <location>
        <begin position="1"/>
        <end position="35"/>
    </location>
</feature>
<organism evidence="3 4">
    <name type="scientific">Branchiostoma lanceolatum</name>
    <name type="common">Common lancelet</name>
    <name type="synonym">Amphioxus lanceolatum</name>
    <dbReference type="NCBI Taxonomy" id="7740"/>
    <lineage>
        <taxon>Eukaryota</taxon>
        <taxon>Metazoa</taxon>
        <taxon>Chordata</taxon>
        <taxon>Cephalochordata</taxon>
        <taxon>Leptocardii</taxon>
        <taxon>Amphioxiformes</taxon>
        <taxon>Branchiostomatidae</taxon>
        <taxon>Branchiostoma</taxon>
    </lineage>
</organism>
<evidence type="ECO:0000256" key="2">
    <source>
        <dbReference type="SAM" id="MobiDB-lite"/>
    </source>
</evidence>
<dbReference type="PANTHER" id="PTHR35555:SF3">
    <property type="entry name" value="ENDONUCLEASE-REVERSE TRANSCRIPTASE"/>
    <property type="match status" value="1"/>
</dbReference>
<sequence>MPPPSTRKTRAARDTEDTEENGTTPDAPLPPGNTQSFESFVKMSLKNLLVGQKELKNKVDLLEDSVNSSFEFVHGRLEDLEKNNVALEKKVDKQGEAIEFLLDKCNTLERFSRRNNFRIVGVPVEKGERCIEKVEKILREDFHLDNVAIERAHRDGRGLQGKPPHILVKMLSYRDKTSIMIKARDVLRGKDYYMVDDLTREDLKEKKKWKSHVAEAYEKGEKCRFFAGKWRGKDGQAKKFDG</sequence>
<keyword evidence="4" id="KW-1185">Reference proteome</keyword>
<protein>
    <submittedName>
        <fullName evidence="3">Hypp2826 protein</fullName>
    </submittedName>
</protein>